<dbReference type="Gene3D" id="1.10.10.10">
    <property type="entry name" value="Winged helix-like DNA-binding domain superfamily/Winged helix DNA-binding domain"/>
    <property type="match status" value="1"/>
</dbReference>
<dbReference type="CDD" id="cd00092">
    <property type="entry name" value="HTH_CRP"/>
    <property type="match status" value="1"/>
</dbReference>
<dbReference type="SMART" id="SM00100">
    <property type="entry name" value="cNMP"/>
    <property type="match status" value="1"/>
</dbReference>
<keyword evidence="1" id="KW-0805">Transcription regulation</keyword>
<keyword evidence="2" id="KW-0238">DNA-binding</keyword>
<dbReference type="SMART" id="SM00419">
    <property type="entry name" value="HTH_CRP"/>
    <property type="match status" value="1"/>
</dbReference>
<dbReference type="PANTHER" id="PTHR24567:SF75">
    <property type="entry name" value="FUMARATE AND NITRATE REDUCTION REGULATORY PROTEIN"/>
    <property type="match status" value="1"/>
</dbReference>
<proteinExistence type="predicted"/>
<dbReference type="PROSITE" id="PS51063">
    <property type="entry name" value="HTH_CRP_2"/>
    <property type="match status" value="1"/>
</dbReference>
<dbReference type="InterPro" id="IPR000595">
    <property type="entry name" value="cNMP-bd_dom"/>
</dbReference>
<dbReference type="PROSITE" id="PS50042">
    <property type="entry name" value="CNMP_BINDING_3"/>
    <property type="match status" value="1"/>
</dbReference>
<dbReference type="InterPro" id="IPR036388">
    <property type="entry name" value="WH-like_DNA-bd_sf"/>
</dbReference>
<feature type="domain" description="Cyclic nucleotide-binding" evidence="4">
    <location>
        <begin position="40"/>
        <end position="88"/>
    </location>
</feature>
<dbReference type="Pfam" id="PF00027">
    <property type="entry name" value="cNMP_binding"/>
    <property type="match status" value="1"/>
</dbReference>
<dbReference type="InterPro" id="IPR036390">
    <property type="entry name" value="WH_DNA-bd_sf"/>
</dbReference>
<keyword evidence="7" id="KW-1185">Reference proteome</keyword>
<evidence type="ECO:0000256" key="3">
    <source>
        <dbReference type="ARBA" id="ARBA00023163"/>
    </source>
</evidence>
<evidence type="ECO:0000313" key="7">
    <source>
        <dbReference type="Proteomes" id="UP001156921"/>
    </source>
</evidence>
<dbReference type="PANTHER" id="PTHR24567">
    <property type="entry name" value="CRP FAMILY TRANSCRIPTIONAL REGULATORY PROTEIN"/>
    <property type="match status" value="1"/>
</dbReference>
<dbReference type="InterPro" id="IPR018490">
    <property type="entry name" value="cNMP-bd_dom_sf"/>
</dbReference>
<organism evidence="6 7">
    <name type="scientific">Brevundimonas denitrificans</name>
    <dbReference type="NCBI Taxonomy" id="1443434"/>
    <lineage>
        <taxon>Bacteria</taxon>
        <taxon>Pseudomonadati</taxon>
        <taxon>Pseudomonadota</taxon>
        <taxon>Alphaproteobacteria</taxon>
        <taxon>Caulobacterales</taxon>
        <taxon>Caulobacteraceae</taxon>
        <taxon>Brevundimonas</taxon>
    </lineage>
</organism>
<dbReference type="SUPFAM" id="SSF46785">
    <property type="entry name" value="Winged helix' DNA-binding domain"/>
    <property type="match status" value="1"/>
</dbReference>
<comment type="caution">
    <text evidence="6">The sequence shown here is derived from an EMBL/GenBank/DDBJ whole genome shotgun (WGS) entry which is preliminary data.</text>
</comment>
<name>A0ABQ6BMR3_9CAUL</name>
<protein>
    <submittedName>
        <fullName evidence="6">Transcriptional regulator</fullName>
    </submittedName>
</protein>
<dbReference type="EMBL" id="BSOY01000028">
    <property type="protein sequence ID" value="GLS01492.1"/>
    <property type="molecule type" value="Genomic_DNA"/>
</dbReference>
<reference evidence="7" key="1">
    <citation type="journal article" date="2019" name="Int. J. Syst. Evol. Microbiol.">
        <title>The Global Catalogue of Microorganisms (GCM) 10K type strain sequencing project: providing services to taxonomists for standard genome sequencing and annotation.</title>
        <authorList>
            <consortium name="The Broad Institute Genomics Platform"/>
            <consortium name="The Broad Institute Genome Sequencing Center for Infectious Disease"/>
            <person name="Wu L."/>
            <person name="Ma J."/>
        </authorList>
    </citation>
    <scope>NUCLEOTIDE SEQUENCE [LARGE SCALE GENOMIC DNA]</scope>
    <source>
        <strain evidence="7">NBRC 110107</strain>
    </source>
</reference>
<dbReference type="CDD" id="cd00038">
    <property type="entry name" value="CAP_ED"/>
    <property type="match status" value="1"/>
</dbReference>
<dbReference type="PRINTS" id="PR00034">
    <property type="entry name" value="HTHCRP"/>
</dbReference>
<dbReference type="InterPro" id="IPR050397">
    <property type="entry name" value="Env_Response_Regulators"/>
</dbReference>
<dbReference type="Pfam" id="PF13545">
    <property type="entry name" value="HTH_Crp_2"/>
    <property type="match status" value="1"/>
</dbReference>
<dbReference type="Gene3D" id="2.60.120.10">
    <property type="entry name" value="Jelly Rolls"/>
    <property type="match status" value="1"/>
</dbReference>
<evidence type="ECO:0000313" key="6">
    <source>
        <dbReference type="EMBL" id="GLS01492.1"/>
    </source>
</evidence>
<feature type="domain" description="HTH crp-type" evidence="5">
    <location>
        <begin position="150"/>
        <end position="220"/>
    </location>
</feature>
<evidence type="ECO:0000256" key="1">
    <source>
        <dbReference type="ARBA" id="ARBA00023015"/>
    </source>
</evidence>
<dbReference type="Proteomes" id="UP001156921">
    <property type="component" value="Unassembled WGS sequence"/>
</dbReference>
<dbReference type="SUPFAM" id="SSF51206">
    <property type="entry name" value="cAMP-binding domain-like"/>
    <property type="match status" value="1"/>
</dbReference>
<evidence type="ECO:0000259" key="5">
    <source>
        <dbReference type="PROSITE" id="PS51063"/>
    </source>
</evidence>
<keyword evidence="3" id="KW-0804">Transcription</keyword>
<dbReference type="RefSeq" id="WP_284222349.1">
    <property type="nucleotide sequence ID" value="NZ_BSOY01000028.1"/>
</dbReference>
<evidence type="ECO:0000256" key="2">
    <source>
        <dbReference type="ARBA" id="ARBA00023125"/>
    </source>
</evidence>
<gene>
    <name evidence="6" type="primary">fixK_1</name>
    <name evidence="6" type="ORF">GCM10007859_15070</name>
</gene>
<accession>A0ABQ6BMR3</accession>
<dbReference type="InterPro" id="IPR014710">
    <property type="entry name" value="RmlC-like_jellyroll"/>
</dbReference>
<evidence type="ECO:0000259" key="4">
    <source>
        <dbReference type="PROSITE" id="PS50042"/>
    </source>
</evidence>
<dbReference type="InterPro" id="IPR012318">
    <property type="entry name" value="HTH_CRP"/>
</dbReference>
<sequence>MTALRYCEPREAVAPSLDTTPDCALCGAFASATAAPRSPFAPGALLFRQGDAVRLVYRVLSGAVVSYRLLSDGRRQVTGFHLPGDFLGLEAGVEHATTTEALSRVDALAMERTELAGRAATDVGLARALWQVTVRAFRRSEDHALILARQGATERVAAFLLDFAERMGRPEIIDLPMTRQDIADHVGLTIHTVSRTLSQLQAQGMVEARSSRHVRLLQRHRLEGLCA</sequence>